<gene>
    <name evidence="7" type="ORF">CIG1485E_1695</name>
</gene>
<dbReference type="EMBL" id="CP009043">
    <property type="protein sequence ID" value="AII15504.1"/>
    <property type="molecule type" value="Genomic_DNA"/>
</dbReference>
<evidence type="ECO:0000256" key="5">
    <source>
        <dbReference type="SAM" id="Phobius"/>
    </source>
</evidence>
<dbReference type="InterPro" id="IPR002645">
    <property type="entry name" value="STAS_dom"/>
</dbReference>
<keyword evidence="8" id="KW-1185">Reference proteome</keyword>
<reference evidence="8" key="1">
    <citation type="journal article" date="2014" name="Genome Announc.">
        <title>Complete Genome Sequence of Campylobacter iguaniorum Strain 1485ET, Isolated from a Bearded Dragon (Pogona vitticeps).</title>
        <authorList>
            <person name="Gilbert M.J."/>
            <person name="Miller W.G."/>
            <person name="Yee E."/>
            <person name="Kik M."/>
            <person name="Wagenaar J.A."/>
            <person name="Duim B."/>
        </authorList>
    </citation>
    <scope>NUCLEOTIDE SEQUENCE [LARGE SCALE GENOMIC DNA]</scope>
    <source>
        <strain evidence="8">1485E</strain>
    </source>
</reference>
<keyword evidence="3 5" id="KW-1133">Transmembrane helix</keyword>
<organism evidence="7 8">
    <name type="scientific">Campylobacter iguaniorum</name>
    <dbReference type="NCBI Taxonomy" id="1244531"/>
    <lineage>
        <taxon>Bacteria</taxon>
        <taxon>Pseudomonadati</taxon>
        <taxon>Campylobacterota</taxon>
        <taxon>Epsilonproteobacteria</taxon>
        <taxon>Campylobacterales</taxon>
        <taxon>Campylobacteraceae</taxon>
        <taxon>Campylobacter</taxon>
    </lineage>
</organism>
<feature type="transmembrane region" description="Helical" evidence="5">
    <location>
        <begin position="391"/>
        <end position="418"/>
    </location>
</feature>
<feature type="transmembrane region" description="Helical" evidence="5">
    <location>
        <begin position="298"/>
        <end position="317"/>
    </location>
</feature>
<dbReference type="Gene3D" id="3.30.750.24">
    <property type="entry name" value="STAS domain"/>
    <property type="match status" value="1"/>
</dbReference>
<evidence type="ECO:0000313" key="8">
    <source>
        <dbReference type="Proteomes" id="UP000028486"/>
    </source>
</evidence>
<dbReference type="InterPro" id="IPR001902">
    <property type="entry name" value="SLC26A/SulP_fam"/>
</dbReference>
<dbReference type="Pfam" id="PF01740">
    <property type="entry name" value="STAS"/>
    <property type="match status" value="1"/>
</dbReference>
<dbReference type="Pfam" id="PF00916">
    <property type="entry name" value="Sulfate_transp"/>
    <property type="match status" value="1"/>
</dbReference>
<dbReference type="SUPFAM" id="SSF52091">
    <property type="entry name" value="SpoIIaa-like"/>
    <property type="match status" value="1"/>
</dbReference>
<dbReference type="eggNOG" id="COG0659">
    <property type="taxonomic scope" value="Bacteria"/>
</dbReference>
<dbReference type="STRING" id="1244531.CIG2463D_1876"/>
<feature type="domain" description="STAS" evidence="6">
    <location>
        <begin position="445"/>
        <end position="557"/>
    </location>
</feature>
<dbReference type="RefSeq" id="WP_038455414.1">
    <property type="nucleotide sequence ID" value="NZ_CP009043.1"/>
</dbReference>
<dbReference type="PROSITE" id="PS50801">
    <property type="entry name" value="STAS"/>
    <property type="match status" value="1"/>
</dbReference>
<evidence type="ECO:0000256" key="4">
    <source>
        <dbReference type="ARBA" id="ARBA00023136"/>
    </source>
</evidence>
<evidence type="ECO:0000256" key="2">
    <source>
        <dbReference type="ARBA" id="ARBA00022692"/>
    </source>
</evidence>
<dbReference type="OrthoDB" id="9771198at2"/>
<dbReference type="CDD" id="cd07042">
    <property type="entry name" value="STAS_SulP_like_sulfate_transporter"/>
    <property type="match status" value="1"/>
</dbReference>
<dbReference type="PANTHER" id="PTHR11814">
    <property type="entry name" value="SULFATE TRANSPORTER"/>
    <property type="match status" value="1"/>
</dbReference>
<name>A0A076FI39_9BACT</name>
<protein>
    <submittedName>
        <fullName evidence="7">Sulfate permease</fullName>
    </submittedName>
</protein>
<dbReference type="AlphaFoldDB" id="A0A076FI39"/>
<feature type="transmembrane region" description="Helical" evidence="5">
    <location>
        <begin position="96"/>
        <end position="114"/>
    </location>
</feature>
<proteinExistence type="predicted"/>
<dbReference type="HOGENOM" id="CLU_003182_13_1_7"/>
<accession>A0A076FI39</accession>
<evidence type="ECO:0000256" key="3">
    <source>
        <dbReference type="ARBA" id="ARBA00022989"/>
    </source>
</evidence>
<dbReference type="InterPro" id="IPR036513">
    <property type="entry name" value="STAS_dom_sf"/>
</dbReference>
<feature type="transmembrane region" description="Helical" evidence="5">
    <location>
        <begin position="126"/>
        <end position="147"/>
    </location>
</feature>
<feature type="transmembrane region" description="Helical" evidence="5">
    <location>
        <begin position="23"/>
        <end position="44"/>
    </location>
</feature>
<keyword evidence="4 5" id="KW-0472">Membrane</keyword>
<feature type="transmembrane region" description="Helical" evidence="5">
    <location>
        <begin position="56"/>
        <end position="76"/>
    </location>
</feature>
<dbReference type="InterPro" id="IPR011547">
    <property type="entry name" value="SLC26A/SulP_dom"/>
</dbReference>
<feature type="transmembrane region" description="Helical" evidence="5">
    <location>
        <begin position="167"/>
        <end position="194"/>
    </location>
</feature>
<feature type="transmembrane region" description="Helical" evidence="5">
    <location>
        <begin position="329"/>
        <end position="347"/>
    </location>
</feature>
<feature type="transmembrane region" description="Helical" evidence="5">
    <location>
        <begin position="257"/>
        <end position="277"/>
    </location>
</feature>
<dbReference type="GO" id="GO:0016020">
    <property type="term" value="C:membrane"/>
    <property type="evidence" value="ECO:0007669"/>
    <property type="project" value="UniProtKB-SubCell"/>
</dbReference>
<keyword evidence="2 5" id="KW-0812">Transmembrane</keyword>
<evidence type="ECO:0000313" key="7">
    <source>
        <dbReference type="EMBL" id="AII15504.1"/>
    </source>
</evidence>
<feature type="transmembrane region" description="Helical" evidence="5">
    <location>
        <begin position="206"/>
        <end position="225"/>
    </location>
</feature>
<evidence type="ECO:0000256" key="1">
    <source>
        <dbReference type="ARBA" id="ARBA00004141"/>
    </source>
</evidence>
<dbReference type="KEGG" id="caj:CIG1485E_1695"/>
<evidence type="ECO:0000259" key="6">
    <source>
        <dbReference type="PROSITE" id="PS50801"/>
    </source>
</evidence>
<comment type="subcellular location">
    <subcellularLocation>
        <location evidence="1">Membrane</location>
        <topology evidence="1">Multi-pass membrane protein</topology>
    </subcellularLocation>
</comment>
<dbReference type="GO" id="GO:0055085">
    <property type="term" value="P:transmembrane transport"/>
    <property type="evidence" value="ECO:0007669"/>
    <property type="project" value="InterPro"/>
</dbReference>
<dbReference type="Proteomes" id="UP000028486">
    <property type="component" value="Chromosome"/>
</dbReference>
<sequence length="569" mass="60979">MKLKLGFHPELFATLKTYSKDKFIADLMAGVIVGIVALPLAIAFGIASGVSPEKGLITAIIGGFIVSFLGGTKVQIGGPTGAFIVIVYGIVANPQFGIGGLAVATIMAGIMLMLMGFLKLGGIIKFIPYPIIVGFTSGIAVTIFTTQVNDLLGLNLTNLPGDFFSKWVVYFSNLSSITPVAVFLSLLSVILILITPKFSKKIPGSLIAIIIVTIISVALTKYFGITGITTIGDSFPDLSADIKLQGFDLPNLDQIQLLIPLALTIAILGAIESLLSATVADGITGDKHNSNTELVAQGAANVVVPFFGGIPVTGAIARTMTNVNNGAKSPIAGIIHAVMLLLIMLFLLPLAKHIPLACLAGVLAVISYNMSEWRTFLSLIKNSRSDASVLIITFLLTVIFNLTVAIEVGLLFAVLLFMKRVSENTKISVATGGLDLSDEGEFHHEEAKLELRDGIEVYEIDGPFFFGVANKIDELMNIVAEHKAKVRIIRMRKVPFMDTTGLHNLESLYRLSHDHGIHVVLSGVNRDVRKVLRNSPLYNQIGKKNVCANISVALKVANEYLDSLPEQED</sequence>